<dbReference type="AlphaFoldDB" id="A0A5B8UMF9"/>
<keyword evidence="3" id="KW-1185">Reference proteome</keyword>
<keyword evidence="1" id="KW-0732">Signal</keyword>
<dbReference type="KEGG" id="fgg:FSB75_18775"/>
<protein>
    <submittedName>
        <fullName evidence="2">DUF3078 domain-containing protein</fullName>
    </submittedName>
</protein>
<dbReference type="RefSeq" id="WP_146790621.1">
    <property type="nucleotide sequence ID" value="NZ_BAABIO010000003.1"/>
</dbReference>
<evidence type="ECO:0000313" key="3">
    <source>
        <dbReference type="Proteomes" id="UP000321204"/>
    </source>
</evidence>
<name>A0A5B8UMF9_9BACT</name>
<dbReference type="InterPro" id="IPR021428">
    <property type="entry name" value="DUF3078"/>
</dbReference>
<sequence>MRRLFFVFAAALFALAAAAQSTKKTGSPTAFKTGGMITLLGGQSGTRNWAPAGEEKFSLTAYGNLQLWANKEWGKNKWTNNLDVAYALINTSSNGVRKIDDKFDLYSKYSHALNSPRWAVGALTTLRTQLVNGYDYSQTPRKRISGFFAPAYITFSPGIQYLTANNALSLHLGPDVRWVVVTNSPYSLNYQGGIKPDGTTERALASLYGVNPQREVRIETGLYFSGLFNKEIVKNVTWKTRLDVSNDIIENEPFLLDVYWTNTIGMKVNNWLTVNYNFDLYYDDNVKMFGPNKTSPATQMKSLLGVGAGVRF</sequence>
<feature type="signal peptide" evidence="1">
    <location>
        <begin position="1"/>
        <end position="19"/>
    </location>
</feature>
<reference evidence="2 3" key="1">
    <citation type="journal article" date="2015" name="Int. J. Syst. Evol. Microbiol.">
        <title>Flavisolibacter ginsenosidimutans sp. nov., with ginsenoside-converting activity isolated from soil used for cultivating ginseng.</title>
        <authorList>
            <person name="Zhao Y."/>
            <person name="Liu Q."/>
            <person name="Kang M.S."/>
            <person name="Jin F."/>
            <person name="Yu H."/>
            <person name="Im W.T."/>
        </authorList>
    </citation>
    <scope>NUCLEOTIDE SEQUENCE [LARGE SCALE GENOMIC DNA]</scope>
    <source>
        <strain evidence="2 3">Gsoil 636</strain>
    </source>
</reference>
<accession>A0A5B8UMF9</accession>
<evidence type="ECO:0000313" key="2">
    <source>
        <dbReference type="EMBL" id="QEC57861.1"/>
    </source>
</evidence>
<feature type="chain" id="PRO_5022992325" evidence="1">
    <location>
        <begin position="20"/>
        <end position="312"/>
    </location>
</feature>
<dbReference type="Pfam" id="PF11276">
    <property type="entry name" value="DUF3078"/>
    <property type="match status" value="1"/>
</dbReference>
<evidence type="ECO:0000256" key="1">
    <source>
        <dbReference type="SAM" id="SignalP"/>
    </source>
</evidence>
<organism evidence="2 3">
    <name type="scientific">Flavisolibacter ginsenosidimutans</name>
    <dbReference type="NCBI Taxonomy" id="661481"/>
    <lineage>
        <taxon>Bacteria</taxon>
        <taxon>Pseudomonadati</taxon>
        <taxon>Bacteroidota</taxon>
        <taxon>Chitinophagia</taxon>
        <taxon>Chitinophagales</taxon>
        <taxon>Chitinophagaceae</taxon>
        <taxon>Flavisolibacter</taxon>
    </lineage>
</organism>
<gene>
    <name evidence="2" type="ORF">FSB75_18775</name>
</gene>
<dbReference type="OrthoDB" id="1495718at2"/>
<dbReference type="Proteomes" id="UP000321204">
    <property type="component" value="Chromosome"/>
</dbReference>
<proteinExistence type="predicted"/>
<dbReference type="EMBL" id="CP042433">
    <property type="protein sequence ID" value="QEC57861.1"/>
    <property type="molecule type" value="Genomic_DNA"/>
</dbReference>